<sequence>MNFLDLLAKFPVRRSTLAFMREAERIPGYSWLEKLHGYVYGRWCYFYIGVGTGRHPLARLATPLVWIMDRLYPLHPDKQDTPRFSWADSYHGKAVPLDDAVKLVQIGRDIEIHDLEKVIPYARARDIVLRNPDHIVALNCPCRSMAENPCLPLDVCLIIGEPFASFMREHHPDTSRWITPDEAVDILRAEDERGHVHHVFFKEAMLERFYAICNCCSCCCGAMQAQRNGIQMLCSSGFVAIIDEEQCVGCGLCAKNCQFDALTVVGKRAHVDTQACMGCGVCEGKCPRGAIRLERAENRPEPLEIEKLLNEAAASRSATTPPSETR</sequence>
<dbReference type="Pfam" id="PF14697">
    <property type="entry name" value="Fer4_21"/>
    <property type="match status" value="1"/>
</dbReference>
<gene>
    <name evidence="5" type="ORF">GGQ74_002458</name>
</gene>
<feature type="domain" description="4Fe-4S ferredoxin-type" evidence="4">
    <location>
        <begin position="238"/>
        <end position="266"/>
    </location>
</feature>
<keyword evidence="1" id="KW-0479">Metal-binding</keyword>
<keyword evidence="3" id="KW-0411">Iron-sulfur</keyword>
<organism evidence="5 6">
    <name type="scientific">Desulfobaculum xiamenense</name>
    <dbReference type="NCBI Taxonomy" id="995050"/>
    <lineage>
        <taxon>Bacteria</taxon>
        <taxon>Pseudomonadati</taxon>
        <taxon>Thermodesulfobacteriota</taxon>
        <taxon>Desulfovibrionia</taxon>
        <taxon>Desulfovibrionales</taxon>
        <taxon>Desulfovibrionaceae</taxon>
        <taxon>Desulfobaculum</taxon>
    </lineage>
</organism>
<dbReference type="PROSITE" id="PS00198">
    <property type="entry name" value="4FE4S_FER_1"/>
    <property type="match status" value="1"/>
</dbReference>
<dbReference type="Proteomes" id="UP000580856">
    <property type="component" value="Unassembled WGS sequence"/>
</dbReference>
<dbReference type="PROSITE" id="PS51379">
    <property type="entry name" value="4FE4S_FER_2"/>
    <property type="match status" value="2"/>
</dbReference>
<accession>A0A846QTI6</accession>
<dbReference type="SUPFAM" id="SSF54862">
    <property type="entry name" value="4Fe-4S ferredoxins"/>
    <property type="match status" value="1"/>
</dbReference>
<evidence type="ECO:0000256" key="2">
    <source>
        <dbReference type="ARBA" id="ARBA00023004"/>
    </source>
</evidence>
<protein>
    <submittedName>
        <fullName evidence="5">Ferredoxin</fullName>
    </submittedName>
</protein>
<dbReference type="AlphaFoldDB" id="A0A846QTI6"/>
<evidence type="ECO:0000313" key="5">
    <source>
        <dbReference type="EMBL" id="NJB68785.1"/>
    </source>
</evidence>
<dbReference type="InterPro" id="IPR017900">
    <property type="entry name" value="4Fe4S_Fe_S_CS"/>
</dbReference>
<reference evidence="5 6" key="1">
    <citation type="submission" date="2020-03" db="EMBL/GenBank/DDBJ databases">
        <title>Genomic Encyclopedia of Type Strains, Phase IV (KMG-IV): sequencing the most valuable type-strain genomes for metagenomic binning, comparative biology and taxonomic classification.</title>
        <authorList>
            <person name="Goeker M."/>
        </authorList>
    </citation>
    <scope>NUCLEOTIDE SEQUENCE [LARGE SCALE GENOMIC DNA]</scope>
    <source>
        <strain evidence="5 6">DSM 24233</strain>
    </source>
</reference>
<evidence type="ECO:0000313" key="6">
    <source>
        <dbReference type="Proteomes" id="UP000580856"/>
    </source>
</evidence>
<dbReference type="GO" id="GO:0051536">
    <property type="term" value="F:iron-sulfur cluster binding"/>
    <property type="evidence" value="ECO:0007669"/>
    <property type="project" value="UniProtKB-KW"/>
</dbReference>
<keyword evidence="2" id="KW-0408">Iron</keyword>
<dbReference type="RefSeq" id="WP_167941824.1">
    <property type="nucleotide sequence ID" value="NZ_JAATJA010000002.1"/>
</dbReference>
<comment type="caution">
    <text evidence="5">The sequence shown here is derived from an EMBL/GenBank/DDBJ whole genome shotgun (WGS) entry which is preliminary data.</text>
</comment>
<evidence type="ECO:0000259" key="4">
    <source>
        <dbReference type="PROSITE" id="PS51379"/>
    </source>
</evidence>
<evidence type="ECO:0000256" key="3">
    <source>
        <dbReference type="ARBA" id="ARBA00023014"/>
    </source>
</evidence>
<evidence type="ECO:0000256" key="1">
    <source>
        <dbReference type="ARBA" id="ARBA00022723"/>
    </source>
</evidence>
<dbReference type="EMBL" id="JAATJA010000002">
    <property type="protein sequence ID" value="NJB68785.1"/>
    <property type="molecule type" value="Genomic_DNA"/>
</dbReference>
<dbReference type="Gene3D" id="3.30.70.20">
    <property type="match status" value="1"/>
</dbReference>
<keyword evidence="6" id="KW-1185">Reference proteome</keyword>
<name>A0A846QTI6_9BACT</name>
<feature type="domain" description="4Fe-4S ferredoxin-type" evidence="4">
    <location>
        <begin position="267"/>
        <end position="296"/>
    </location>
</feature>
<dbReference type="GO" id="GO:0046872">
    <property type="term" value="F:metal ion binding"/>
    <property type="evidence" value="ECO:0007669"/>
    <property type="project" value="UniProtKB-KW"/>
</dbReference>
<proteinExistence type="predicted"/>
<dbReference type="InterPro" id="IPR017896">
    <property type="entry name" value="4Fe4S_Fe-S-bd"/>
</dbReference>